<accession>A0A4S2KKD7</accession>
<dbReference type="STRING" id="147828.A0A4S2KKD7"/>
<gene>
    <name evidence="1" type="ORF">CRM22_010880</name>
</gene>
<protein>
    <submittedName>
        <fullName evidence="1">Uncharacterized protein</fullName>
    </submittedName>
</protein>
<evidence type="ECO:0000313" key="1">
    <source>
        <dbReference type="EMBL" id="TGZ50032.1"/>
    </source>
</evidence>
<dbReference type="EMBL" id="SJOL01010924">
    <property type="protein sequence ID" value="TGZ50032.1"/>
    <property type="molecule type" value="Genomic_DNA"/>
</dbReference>
<dbReference type="AlphaFoldDB" id="A0A4S2KKD7"/>
<name>A0A4S2KKD7_OPIFE</name>
<sequence length="136" mass="15508">MHNTGHVSCSGTLRKTRSLLVIYRMKVGRSMQGQRSSLQITIYFLLYVCWQAHPGQSSPVYLDNVEDAPEYTYPEQLANPADELRRLRVFARELLQEIGMRRNTGIKRVSVDQTNAKKAYAQGDQESAHSFGFLRG</sequence>
<keyword evidence="2" id="KW-1185">Reference proteome</keyword>
<proteinExistence type="predicted"/>
<comment type="caution">
    <text evidence="1">The sequence shown here is derived from an EMBL/GenBank/DDBJ whole genome shotgun (WGS) entry which is preliminary data.</text>
</comment>
<reference evidence="1 2" key="1">
    <citation type="journal article" date="2019" name="BMC Genomics">
        <title>New insights from Opisthorchis felineus genome: update on genomics of the epidemiologically important liver flukes.</title>
        <authorList>
            <person name="Ershov N.I."/>
            <person name="Mordvinov V.A."/>
            <person name="Prokhortchouk E.B."/>
            <person name="Pakharukova M.Y."/>
            <person name="Gunbin K.V."/>
            <person name="Ustyantsev K."/>
            <person name="Genaev M.A."/>
            <person name="Blinov A.G."/>
            <person name="Mazur A."/>
            <person name="Boulygina E."/>
            <person name="Tsygankova S."/>
            <person name="Khrameeva E."/>
            <person name="Chekanov N."/>
            <person name="Fan G."/>
            <person name="Xiao A."/>
            <person name="Zhang H."/>
            <person name="Xu X."/>
            <person name="Yang H."/>
            <person name="Solovyev V."/>
            <person name="Lee S.M."/>
            <person name="Liu X."/>
            <person name="Afonnikov D.A."/>
            <person name="Skryabin K.G."/>
        </authorList>
    </citation>
    <scope>NUCLEOTIDE SEQUENCE [LARGE SCALE GENOMIC DNA]</scope>
    <source>
        <strain evidence="1">AK-0245</strain>
        <tissue evidence="1">Whole organism</tissue>
    </source>
</reference>
<dbReference type="Proteomes" id="UP000308267">
    <property type="component" value="Unassembled WGS sequence"/>
</dbReference>
<organism evidence="1 2">
    <name type="scientific">Opisthorchis felineus</name>
    <dbReference type="NCBI Taxonomy" id="147828"/>
    <lineage>
        <taxon>Eukaryota</taxon>
        <taxon>Metazoa</taxon>
        <taxon>Spiralia</taxon>
        <taxon>Lophotrochozoa</taxon>
        <taxon>Platyhelminthes</taxon>
        <taxon>Trematoda</taxon>
        <taxon>Digenea</taxon>
        <taxon>Opisthorchiida</taxon>
        <taxon>Opisthorchiata</taxon>
        <taxon>Opisthorchiidae</taxon>
        <taxon>Opisthorchis</taxon>
    </lineage>
</organism>
<evidence type="ECO:0000313" key="2">
    <source>
        <dbReference type="Proteomes" id="UP000308267"/>
    </source>
</evidence>